<keyword evidence="1" id="KW-1133">Transmembrane helix</keyword>
<evidence type="ECO:0000313" key="3">
    <source>
        <dbReference type="EMBL" id="MBV4357099.1"/>
    </source>
</evidence>
<protein>
    <submittedName>
        <fullName evidence="3">Mechanosensitive ion channel</fullName>
    </submittedName>
</protein>
<dbReference type="Pfam" id="PF00924">
    <property type="entry name" value="MS_channel_2nd"/>
    <property type="match status" value="1"/>
</dbReference>
<sequence>MKLEDVYAALKTWILTHGGHILLGIVIFVIAQWLIRILKKWIRKLMTKEDVDATLQPFLISMITIALQLLLVFALMDIIGVKVTIFTALIGAFGVAAGLALSGTLQNFMSGILILLLKPYKVGDSITAQGNSGIVTSIQIFYTVVLTYDNKTVIIPNSKLSNEVIVNTSMEGKRRLDIEMKFSYGINYNDVRDTVSKSLTEHKDVLKEPVFRIGISSFDPDGYKVMISAWLEAHGFIDNQMIIQEKILEDIISAGIKLPGMT</sequence>
<feature type="transmembrane region" description="Helical" evidence="1">
    <location>
        <begin position="20"/>
        <end position="38"/>
    </location>
</feature>
<proteinExistence type="predicted"/>
<dbReference type="GO" id="GO:0008381">
    <property type="term" value="F:mechanosensitive monoatomic ion channel activity"/>
    <property type="evidence" value="ECO:0007669"/>
    <property type="project" value="InterPro"/>
</dbReference>
<keyword evidence="1" id="KW-0472">Membrane</keyword>
<dbReference type="InterPro" id="IPR045275">
    <property type="entry name" value="MscS_archaea/bacteria_type"/>
</dbReference>
<organism evidence="3 4">
    <name type="scientific">Pinibacter aurantiacus</name>
    <dbReference type="NCBI Taxonomy" id="2851599"/>
    <lineage>
        <taxon>Bacteria</taxon>
        <taxon>Pseudomonadati</taxon>
        <taxon>Bacteroidota</taxon>
        <taxon>Chitinophagia</taxon>
        <taxon>Chitinophagales</taxon>
        <taxon>Chitinophagaceae</taxon>
        <taxon>Pinibacter</taxon>
    </lineage>
</organism>
<dbReference type="PANTHER" id="PTHR30221:SF1">
    <property type="entry name" value="SMALL-CONDUCTANCE MECHANOSENSITIVE CHANNEL"/>
    <property type="match status" value="1"/>
</dbReference>
<dbReference type="PROSITE" id="PS01246">
    <property type="entry name" value="UPF0003"/>
    <property type="match status" value="1"/>
</dbReference>
<comment type="caution">
    <text evidence="3">The sequence shown here is derived from an EMBL/GenBank/DDBJ whole genome shotgun (WGS) entry which is preliminary data.</text>
</comment>
<dbReference type="Proteomes" id="UP000812270">
    <property type="component" value="Unassembled WGS sequence"/>
</dbReference>
<dbReference type="AlphaFoldDB" id="A0A9E2S9H5"/>
<feature type="domain" description="Mechanosensitive ion channel MscS" evidence="2">
    <location>
        <begin position="104"/>
        <end position="169"/>
    </location>
</feature>
<dbReference type="EMBL" id="JAHSPG010000003">
    <property type="protein sequence ID" value="MBV4357099.1"/>
    <property type="molecule type" value="Genomic_DNA"/>
</dbReference>
<evidence type="ECO:0000259" key="2">
    <source>
        <dbReference type="Pfam" id="PF00924"/>
    </source>
</evidence>
<dbReference type="InterPro" id="IPR006686">
    <property type="entry name" value="MscS_channel_CS"/>
</dbReference>
<reference evidence="3" key="1">
    <citation type="submission" date="2021-06" db="EMBL/GenBank/DDBJ databases">
        <authorList>
            <person name="Huq M.A."/>
        </authorList>
    </citation>
    <scope>NUCLEOTIDE SEQUENCE</scope>
    <source>
        <strain evidence="3">MAH-26</strain>
    </source>
</reference>
<evidence type="ECO:0000313" key="4">
    <source>
        <dbReference type="Proteomes" id="UP000812270"/>
    </source>
</evidence>
<keyword evidence="1" id="KW-0812">Transmembrane</keyword>
<dbReference type="GO" id="GO:0016020">
    <property type="term" value="C:membrane"/>
    <property type="evidence" value="ECO:0007669"/>
    <property type="project" value="InterPro"/>
</dbReference>
<dbReference type="RefSeq" id="WP_217790718.1">
    <property type="nucleotide sequence ID" value="NZ_JAHSPG010000003.1"/>
</dbReference>
<dbReference type="PANTHER" id="PTHR30221">
    <property type="entry name" value="SMALL-CONDUCTANCE MECHANOSENSITIVE CHANNEL"/>
    <property type="match status" value="1"/>
</dbReference>
<name>A0A9E2S9H5_9BACT</name>
<dbReference type="InterPro" id="IPR006685">
    <property type="entry name" value="MscS_channel_2nd"/>
</dbReference>
<evidence type="ECO:0000256" key="1">
    <source>
        <dbReference type="SAM" id="Phobius"/>
    </source>
</evidence>
<feature type="transmembrane region" description="Helical" evidence="1">
    <location>
        <begin position="85"/>
        <end position="117"/>
    </location>
</feature>
<keyword evidence="4" id="KW-1185">Reference proteome</keyword>
<gene>
    <name evidence="3" type="ORF">KTO63_08085</name>
</gene>
<accession>A0A9E2S9H5</accession>
<feature type="transmembrane region" description="Helical" evidence="1">
    <location>
        <begin position="58"/>
        <end position="79"/>
    </location>
</feature>